<dbReference type="InterPro" id="IPR000792">
    <property type="entry name" value="Tscrpt_reg_LuxR_C"/>
</dbReference>
<dbReference type="CDD" id="cd17535">
    <property type="entry name" value="REC_NarL-like"/>
    <property type="match status" value="1"/>
</dbReference>
<dbReference type="SUPFAM" id="SSF52172">
    <property type="entry name" value="CheY-like"/>
    <property type="match status" value="1"/>
</dbReference>
<feature type="modified residue" description="4-aspartylphosphate" evidence="3">
    <location>
        <position position="56"/>
    </location>
</feature>
<feature type="domain" description="Response regulatory" evidence="5">
    <location>
        <begin position="5"/>
        <end position="125"/>
    </location>
</feature>
<organism evidence="6 7">
    <name type="scientific">Ectopseudomonas mendocina</name>
    <name type="common">Pseudomonas mendocina</name>
    <dbReference type="NCBI Taxonomy" id="300"/>
    <lineage>
        <taxon>Bacteria</taxon>
        <taxon>Pseudomonadati</taxon>
        <taxon>Pseudomonadota</taxon>
        <taxon>Gammaproteobacteria</taxon>
        <taxon>Pseudomonadales</taxon>
        <taxon>Pseudomonadaceae</taxon>
        <taxon>Ectopseudomonas</taxon>
    </lineage>
</organism>
<evidence type="ECO:0000256" key="1">
    <source>
        <dbReference type="ARBA" id="ARBA00022553"/>
    </source>
</evidence>
<protein>
    <submittedName>
        <fullName evidence="6">Response regulator transcription factor</fullName>
    </submittedName>
</protein>
<dbReference type="CDD" id="cd06170">
    <property type="entry name" value="LuxR_C_like"/>
    <property type="match status" value="1"/>
</dbReference>
<sequence>MEKIRVVAADDHPVVLMGVREVIERDSRFELIGEARSSSELVELYEKLKPDVVITDYNMPGDVRYGDGIKLVEYLLRHYPDTRILILTMLSNAPLVTTLYGLGVSGVLHKARDLNEILVALGTILRKRVYRGAVAQSSSAVMLAQGDSQVRVAKLSAREYEVLRHFVVGGLSVNDIARVLNRSVKTVSAQKISTMRKLEVSNDQALLKFCLERNVFQ</sequence>
<evidence type="ECO:0000259" key="5">
    <source>
        <dbReference type="PROSITE" id="PS50110"/>
    </source>
</evidence>
<dbReference type="SUPFAM" id="SSF46894">
    <property type="entry name" value="C-terminal effector domain of the bipartite response regulators"/>
    <property type="match status" value="1"/>
</dbReference>
<dbReference type="PANTHER" id="PTHR43214:SF17">
    <property type="entry name" value="TRANSCRIPTIONAL REGULATORY PROTEIN RCSB"/>
    <property type="match status" value="1"/>
</dbReference>
<evidence type="ECO:0000256" key="2">
    <source>
        <dbReference type="ARBA" id="ARBA00023125"/>
    </source>
</evidence>
<gene>
    <name evidence="6" type="ORF">WG219_09795</name>
</gene>
<dbReference type="PROSITE" id="PS00622">
    <property type="entry name" value="HTH_LUXR_1"/>
    <property type="match status" value="1"/>
</dbReference>
<proteinExistence type="predicted"/>
<dbReference type="InterPro" id="IPR016032">
    <property type="entry name" value="Sig_transdc_resp-reg_C-effctor"/>
</dbReference>
<accession>A0ABZ2RNP1</accession>
<dbReference type="InterPro" id="IPR058245">
    <property type="entry name" value="NreC/VraR/RcsB-like_REC"/>
</dbReference>
<evidence type="ECO:0000313" key="6">
    <source>
        <dbReference type="EMBL" id="WXL27716.1"/>
    </source>
</evidence>
<name>A0ABZ2RNP1_ECTME</name>
<dbReference type="PANTHER" id="PTHR43214">
    <property type="entry name" value="TWO-COMPONENT RESPONSE REGULATOR"/>
    <property type="match status" value="1"/>
</dbReference>
<keyword evidence="7" id="KW-1185">Reference proteome</keyword>
<evidence type="ECO:0000259" key="4">
    <source>
        <dbReference type="PROSITE" id="PS50043"/>
    </source>
</evidence>
<dbReference type="Pfam" id="PF00196">
    <property type="entry name" value="GerE"/>
    <property type="match status" value="1"/>
</dbReference>
<dbReference type="InterPro" id="IPR039420">
    <property type="entry name" value="WalR-like"/>
</dbReference>
<dbReference type="InterPro" id="IPR011006">
    <property type="entry name" value="CheY-like_superfamily"/>
</dbReference>
<feature type="domain" description="HTH luxR-type" evidence="4">
    <location>
        <begin position="148"/>
        <end position="214"/>
    </location>
</feature>
<reference evidence="6 7" key="1">
    <citation type="submission" date="2024-03" db="EMBL/GenBank/DDBJ databases">
        <title>Complete genome of BD2.</title>
        <authorList>
            <person name="Cao G."/>
        </authorList>
    </citation>
    <scope>NUCLEOTIDE SEQUENCE [LARGE SCALE GENOMIC DNA]</scope>
    <source>
        <strain evidence="6 7">BD2</strain>
    </source>
</reference>
<dbReference type="Gene3D" id="3.40.50.2300">
    <property type="match status" value="1"/>
</dbReference>
<dbReference type="Gene3D" id="1.10.10.10">
    <property type="entry name" value="Winged helix-like DNA-binding domain superfamily/Winged helix DNA-binding domain"/>
    <property type="match status" value="1"/>
</dbReference>
<dbReference type="InterPro" id="IPR036388">
    <property type="entry name" value="WH-like_DNA-bd_sf"/>
</dbReference>
<dbReference type="Pfam" id="PF00072">
    <property type="entry name" value="Response_reg"/>
    <property type="match status" value="1"/>
</dbReference>
<dbReference type="SMART" id="SM00448">
    <property type="entry name" value="REC"/>
    <property type="match status" value="1"/>
</dbReference>
<dbReference type="PROSITE" id="PS50110">
    <property type="entry name" value="RESPONSE_REGULATORY"/>
    <property type="match status" value="1"/>
</dbReference>
<dbReference type="InterPro" id="IPR001789">
    <property type="entry name" value="Sig_transdc_resp-reg_receiver"/>
</dbReference>
<dbReference type="SMART" id="SM00421">
    <property type="entry name" value="HTH_LUXR"/>
    <property type="match status" value="1"/>
</dbReference>
<dbReference type="Proteomes" id="UP001476583">
    <property type="component" value="Chromosome"/>
</dbReference>
<evidence type="ECO:0000256" key="3">
    <source>
        <dbReference type="PROSITE-ProRule" id="PRU00169"/>
    </source>
</evidence>
<dbReference type="PROSITE" id="PS50043">
    <property type="entry name" value="HTH_LUXR_2"/>
    <property type="match status" value="1"/>
</dbReference>
<dbReference type="EMBL" id="CP148074">
    <property type="protein sequence ID" value="WXL27716.1"/>
    <property type="molecule type" value="Genomic_DNA"/>
</dbReference>
<evidence type="ECO:0000313" key="7">
    <source>
        <dbReference type="Proteomes" id="UP001476583"/>
    </source>
</evidence>
<keyword evidence="2" id="KW-0238">DNA-binding</keyword>
<keyword evidence="1 3" id="KW-0597">Phosphoprotein</keyword>